<dbReference type="Proteomes" id="UP001234787">
    <property type="component" value="Unassembled WGS sequence"/>
</dbReference>
<dbReference type="EMBL" id="BSEH01000538">
    <property type="protein sequence ID" value="GLJ58788.1"/>
    <property type="molecule type" value="Genomic_DNA"/>
</dbReference>
<sequence>MTNASTFSDSHIMLVFSRSANEFLGEQTWWATASMIMRIAKLVSSFEHCKLENHKLFNLFQIRHHTAVSRANGSQN</sequence>
<protein>
    <submittedName>
        <fullName evidence="2">Uncharacterized protein</fullName>
    </submittedName>
</protein>
<evidence type="ECO:0000313" key="1">
    <source>
        <dbReference type="EMBL" id="GLJ58788.1"/>
    </source>
</evidence>
<evidence type="ECO:0000313" key="3">
    <source>
        <dbReference type="Proteomes" id="UP001234787"/>
    </source>
</evidence>
<accession>A0AAD3NUT2</accession>
<comment type="caution">
    <text evidence="2">The sequence shown here is derived from an EMBL/GenBank/DDBJ whole genome shotgun (WGS) entry which is preliminary data.</text>
</comment>
<organism evidence="2 3">
    <name type="scientific">Cryptomeria japonica</name>
    <name type="common">Japanese cedar</name>
    <name type="synonym">Cupressus japonica</name>
    <dbReference type="NCBI Taxonomy" id="3369"/>
    <lineage>
        <taxon>Eukaryota</taxon>
        <taxon>Viridiplantae</taxon>
        <taxon>Streptophyta</taxon>
        <taxon>Embryophyta</taxon>
        <taxon>Tracheophyta</taxon>
        <taxon>Spermatophyta</taxon>
        <taxon>Pinopsida</taxon>
        <taxon>Pinidae</taxon>
        <taxon>Conifers II</taxon>
        <taxon>Cupressales</taxon>
        <taxon>Cupressaceae</taxon>
        <taxon>Cryptomeria</taxon>
    </lineage>
</organism>
<dbReference type="AlphaFoldDB" id="A0AAD3NUT2"/>
<keyword evidence="3" id="KW-1185">Reference proteome</keyword>
<name>A0AAD3NUT2_CRYJA</name>
<gene>
    <name evidence="1" type="ORF">SUGI_1477150</name>
    <name evidence="2" type="ORF">SUGI_1498230</name>
</gene>
<proteinExistence type="predicted"/>
<dbReference type="EMBL" id="BSEH01000764">
    <property type="protein sequence ID" value="GLJ59235.1"/>
    <property type="molecule type" value="Genomic_DNA"/>
</dbReference>
<reference evidence="2" key="1">
    <citation type="submission" date="2022-12" db="EMBL/GenBank/DDBJ databases">
        <title>Chromosome-Level Genome Assembly of Japanese Cedar (Cryptomeriajaponica D. Don).</title>
        <authorList>
            <person name="Fujino T."/>
            <person name="Yamaguchi K."/>
            <person name="Yokoyama T."/>
            <person name="Hamanaka T."/>
            <person name="Harazono Y."/>
            <person name="Kamada H."/>
            <person name="Kobayashi W."/>
            <person name="Ujino-Ihara T."/>
            <person name="Uchiyama K."/>
            <person name="Matsumoto A."/>
            <person name="Izuno A."/>
            <person name="Tsumura Y."/>
            <person name="Toyoda A."/>
            <person name="Shigenobu S."/>
            <person name="Moriguchi Y."/>
            <person name="Ueno S."/>
            <person name="Kasahara M."/>
        </authorList>
    </citation>
    <scope>NUCLEOTIDE SEQUENCE</scope>
</reference>
<evidence type="ECO:0000313" key="2">
    <source>
        <dbReference type="EMBL" id="GLJ59235.1"/>
    </source>
</evidence>